<keyword evidence="9" id="KW-0479">Metal-binding</keyword>
<dbReference type="SMART" id="SM00240">
    <property type="entry name" value="FHA"/>
    <property type="match status" value="1"/>
</dbReference>
<dbReference type="FunFam" id="2.60.200.20:FF:000022">
    <property type="entry name" value="E3 ubiquitin-protein ligase CHFR isoform X2"/>
    <property type="match status" value="1"/>
</dbReference>
<evidence type="ECO:0000256" key="11">
    <source>
        <dbReference type="ARBA" id="ARBA00022776"/>
    </source>
</evidence>
<evidence type="ECO:0000256" key="12">
    <source>
        <dbReference type="ARBA" id="ARBA00022786"/>
    </source>
</evidence>
<feature type="domain" description="RING-type" evidence="21">
    <location>
        <begin position="452"/>
        <end position="491"/>
    </location>
</feature>
<keyword evidence="11" id="KW-0498">Mitosis</keyword>
<dbReference type="FunFam" id="3.30.40.10:FF:000203">
    <property type="entry name" value="E3 ubiquitin-protein ligase CHFR isoform X1"/>
    <property type="match status" value="1"/>
</dbReference>
<reference evidence="23" key="1">
    <citation type="submission" date="2024-04" db="EMBL/GenBank/DDBJ databases">
        <title>Salinicola lusitanus LLJ914,a marine bacterium isolated from the Okinawa Trough.</title>
        <authorList>
            <person name="Li J."/>
        </authorList>
    </citation>
    <scope>NUCLEOTIDE SEQUENCE [LARGE SCALE GENOMIC DNA]</scope>
</reference>
<dbReference type="Gene3D" id="2.60.200.20">
    <property type="match status" value="1"/>
</dbReference>
<dbReference type="SUPFAM" id="SSF57850">
    <property type="entry name" value="RING/U-box"/>
    <property type="match status" value="1"/>
</dbReference>
<comment type="caution">
    <text evidence="22">The sequence shown here is derived from an EMBL/GenBank/DDBJ whole genome shotgun (WGS) entry which is preliminary data.</text>
</comment>
<comment type="catalytic activity">
    <reaction evidence="1">
        <text>S-ubiquitinyl-[E2 ubiquitin-conjugating enzyme]-L-cysteine + [acceptor protein]-L-lysine = [E2 ubiquitin-conjugating enzyme]-L-cysteine + N(6)-ubiquitinyl-[acceptor protein]-L-lysine.</text>
        <dbReference type="EC" id="2.3.2.27"/>
    </reaction>
</comment>
<comment type="pathway">
    <text evidence="3">Protein modification; protein ubiquitination.</text>
</comment>
<keyword evidence="14" id="KW-0539">Nucleus</keyword>
<feature type="domain" description="FHA" evidence="20">
    <location>
        <begin position="241"/>
        <end position="292"/>
    </location>
</feature>
<dbReference type="Pfam" id="PF00498">
    <property type="entry name" value="FHA"/>
    <property type="match status" value="1"/>
</dbReference>
<evidence type="ECO:0000256" key="18">
    <source>
        <dbReference type="PROSITE-ProRule" id="PRU00175"/>
    </source>
</evidence>
<evidence type="ECO:0000256" key="16">
    <source>
        <dbReference type="ARBA" id="ARBA00029800"/>
    </source>
</evidence>
<keyword evidence="12" id="KW-0833">Ubl conjugation pathway</keyword>
<dbReference type="EC" id="2.3.2.27" evidence="5"/>
<dbReference type="Pfam" id="PF17979">
    <property type="entry name" value="zf-CRD"/>
    <property type="match status" value="1"/>
</dbReference>
<dbReference type="PROSITE" id="PS50089">
    <property type="entry name" value="ZF_RING_2"/>
    <property type="match status" value="1"/>
</dbReference>
<dbReference type="PROSITE" id="PS00518">
    <property type="entry name" value="ZF_RING_1"/>
    <property type="match status" value="1"/>
</dbReference>
<accession>A0AAW0NF10</accession>
<evidence type="ECO:0000256" key="7">
    <source>
        <dbReference type="ARBA" id="ARBA00022618"/>
    </source>
</evidence>
<dbReference type="InterPro" id="IPR008984">
    <property type="entry name" value="SMAD_FHA_dom_sf"/>
</dbReference>
<comment type="subcellular location">
    <subcellularLocation>
        <location evidence="2">Nucleus</location>
        <location evidence="2">PML body</location>
    </subcellularLocation>
</comment>
<evidence type="ECO:0000259" key="21">
    <source>
        <dbReference type="PROSITE" id="PS50089"/>
    </source>
</evidence>
<keyword evidence="7" id="KW-0132">Cell division</keyword>
<evidence type="ECO:0000256" key="14">
    <source>
        <dbReference type="ARBA" id="ARBA00023242"/>
    </source>
</evidence>
<evidence type="ECO:0000256" key="1">
    <source>
        <dbReference type="ARBA" id="ARBA00000900"/>
    </source>
</evidence>
<evidence type="ECO:0000256" key="2">
    <source>
        <dbReference type="ARBA" id="ARBA00004322"/>
    </source>
</evidence>
<evidence type="ECO:0000256" key="3">
    <source>
        <dbReference type="ARBA" id="ARBA00004906"/>
    </source>
</evidence>
<keyword evidence="13" id="KW-0862">Zinc</keyword>
<dbReference type="SMART" id="SM00184">
    <property type="entry name" value="RING"/>
    <property type="match status" value="1"/>
</dbReference>
<evidence type="ECO:0000313" key="22">
    <source>
        <dbReference type="EMBL" id="KAK7895591.1"/>
    </source>
</evidence>
<feature type="compositionally biased region" description="Basic and acidic residues" evidence="19">
    <location>
        <begin position="405"/>
        <end position="427"/>
    </location>
</feature>
<evidence type="ECO:0000256" key="17">
    <source>
        <dbReference type="ARBA" id="ARBA00031332"/>
    </source>
</evidence>
<dbReference type="Gene3D" id="3.30.40.140">
    <property type="match status" value="1"/>
</dbReference>
<dbReference type="InterPro" id="IPR017907">
    <property type="entry name" value="Znf_RING_CS"/>
</dbReference>
<dbReference type="CDD" id="cd22672">
    <property type="entry name" value="FHA_CHFR"/>
    <property type="match status" value="1"/>
</dbReference>
<evidence type="ECO:0000256" key="10">
    <source>
        <dbReference type="ARBA" id="ARBA00022771"/>
    </source>
</evidence>
<feature type="region of interest" description="Disordered" evidence="19">
    <location>
        <begin position="609"/>
        <end position="641"/>
    </location>
</feature>
<keyword evidence="10 18" id="KW-0863">Zinc-finger</keyword>
<evidence type="ECO:0000313" key="23">
    <source>
        <dbReference type="Proteomes" id="UP001460270"/>
    </source>
</evidence>
<evidence type="ECO:0000259" key="20">
    <source>
        <dbReference type="PROSITE" id="PS50006"/>
    </source>
</evidence>
<feature type="region of interest" description="Disordered" evidence="19">
    <location>
        <begin position="515"/>
        <end position="546"/>
    </location>
</feature>
<comment type="similarity">
    <text evidence="4">Belongs to the CHFR family.</text>
</comment>
<evidence type="ECO:0000256" key="6">
    <source>
        <dbReference type="ARBA" id="ARBA00017908"/>
    </source>
</evidence>
<dbReference type="PROSITE" id="PS50006">
    <property type="entry name" value="FHA_DOMAIN"/>
    <property type="match status" value="1"/>
</dbReference>
<dbReference type="GO" id="GO:0016567">
    <property type="term" value="P:protein ubiquitination"/>
    <property type="evidence" value="ECO:0007669"/>
    <property type="project" value="TreeGrafter"/>
</dbReference>
<dbReference type="Proteomes" id="UP001460270">
    <property type="component" value="Unassembled WGS sequence"/>
</dbReference>
<evidence type="ECO:0000256" key="19">
    <source>
        <dbReference type="SAM" id="MobiDB-lite"/>
    </source>
</evidence>
<protein>
    <recommendedName>
        <fullName evidence="6">E3 ubiquitin-protein ligase CHFR</fullName>
        <ecNumber evidence="5">2.3.2.27</ecNumber>
    </recommendedName>
    <alternativeName>
        <fullName evidence="17">Checkpoint with forkhead and RING finger domains protein</fullName>
    </alternativeName>
    <alternativeName>
        <fullName evidence="16">RING-type E3 ubiquitin transferase CHFR</fullName>
    </alternativeName>
</protein>
<feature type="region of interest" description="Disordered" evidence="19">
    <location>
        <begin position="356"/>
        <end position="443"/>
    </location>
</feature>
<dbReference type="InterPro" id="IPR052256">
    <property type="entry name" value="E3_ubiquitin-ligase_CHFR"/>
</dbReference>
<dbReference type="CDD" id="cd16503">
    <property type="entry name" value="RING-HC_CHFR"/>
    <property type="match status" value="1"/>
</dbReference>
<dbReference type="EMBL" id="JBBPFD010000015">
    <property type="protein sequence ID" value="KAK7895591.1"/>
    <property type="molecule type" value="Genomic_DNA"/>
</dbReference>
<evidence type="ECO:0000256" key="5">
    <source>
        <dbReference type="ARBA" id="ARBA00012483"/>
    </source>
</evidence>
<evidence type="ECO:0000256" key="8">
    <source>
        <dbReference type="ARBA" id="ARBA00022679"/>
    </source>
</evidence>
<name>A0AAW0NF10_9GOBI</name>
<dbReference type="InterPro" id="IPR000253">
    <property type="entry name" value="FHA_dom"/>
</dbReference>
<dbReference type="GO" id="GO:0051301">
    <property type="term" value="P:cell division"/>
    <property type="evidence" value="ECO:0007669"/>
    <property type="project" value="UniProtKB-KW"/>
</dbReference>
<evidence type="ECO:0000256" key="4">
    <source>
        <dbReference type="ARBA" id="ARBA00005797"/>
    </source>
</evidence>
<dbReference type="Gene3D" id="3.30.40.10">
    <property type="entry name" value="Zinc/RING finger domain, C3HC4 (zinc finger)"/>
    <property type="match status" value="1"/>
</dbReference>
<sequence>MEVIRAQLTQRSLAHRWDRLRAAGTELEEGGSFPSRRMGITAESVPLVIDRDPSPTTEQERRLCYLTQPLATQWLSDVDLSVEGQLFNTSEQQVLLSGCLFSCLVSAPPKNVLSPPFGLSAVNHSPKPSNNMGFLSSKELDSLGDVGDLSACDLRASLTNECLWRGFCCWRCCRCLYYRILMRAEISLRKRQSEMNVTEETFDGINGVEMCGADHLEPGRAWGKLIKVDTSDEVLLFNRENTVGRKRGCDLSFPSNKLVSGEHCKIALDESSGLAWLEDTSTNGTVINMSKLVRKQTHVLQHGDIIHFVYRKSEPQENVAYVFHFINSEHPASHNVSASTPAFDMTLSVSPVLLTKPPQGLTQEEPLPSTSTSHYSIRSPATDVQSSVPQTVIGQQKAVDSVQDNSKDHLEPESKKRKIHDASDKTSRSCTGEPKPQAETKKTDKMEESLTCIICQDLLYDCVSLQPCMHTFCAACYSGWMERSTLCPTCRCPVERIRKNHILNNLVEAYLAQHPEKSRSEEDLKSMDSRNKITQDMWQPKVERSFSDEDASSDYLYDFSDNDSDSSDNSQPLVMCRQCPGYRSEVSQVLLTPGSSYWLPGLSVQLTPLPLPTTPKPTSDEGPTRSSSEQPSTSADASSAPVASQPYCCPPYASHLICTCCLQPMPDRLNEQNTHNGQKLFSQQCSICLRYFCHMYWGCPRVGCQGCLAPFFELNLTDKSLDGVLNNNNYESEVLQNYLSVRGKTWRDVLQESLQGLQQGSYTLTDRRISANTVLCYCCGLRSFKELAYKYRQNIPQSDLPATVTSRPDCYWGRNCRTQVKAHHAMKFNHICEQTRFKS</sequence>
<organism evidence="22 23">
    <name type="scientific">Mugilogobius chulae</name>
    <name type="common">yellowstripe goby</name>
    <dbReference type="NCBI Taxonomy" id="88201"/>
    <lineage>
        <taxon>Eukaryota</taxon>
        <taxon>Metazoa</taxon>
        <taxon>Chordata</taxon>
        <taxon>Craniata</taxon>
        <taxon>Vertebrata</taxon>
        <taxon>Euteleostomi</taxon>
        <taxon>Actinopterygii</taxon>
        <taxon>Neopterygii</taxon>
        <taxon>Teleostei</taxon>
        <taxon>Neoteleostei</taxon>
        <taxon>Acanthomorphata</taxon>
        <taxon>Gobiaria</taxon>
        <taxon>Gobiiformes</taxon>
        <taxon>Gobioidei</taxon>
        <taxon>Gobiidae</taxon>
        <taxon>Gobionellinae</taxon>
        <taxon>Mugilogobius</taxon>
    </lineage>
</organism>
<evidence type="ECO:0000256" key="13">
    <source>
        <dbReference type="ARBA" id="ARBA00022833"/>
    </source>
</evidence>
<dbReference type="Pfam" id="PF13923">
    <property type="entry name" value="zf-C3HC4_2"/>
    <property type="match status" value="1"/>
</dbReference>
<gene>
    <name evidence="22" type="ORF">WMY93_020916</name>
</gene>
<feature type="compositionally biased region" description="Polar residues" evidence="19">
    <location>
        <begin position="382"/>
        <end position="394"/>
    </location>
</feature>
<keyword evidence="15" id="KW-0131">Cell cycle</keyword>
<evidence type="ECO:0000256" key="9">
    <source>
        <dbReference type="ARBA" id="ARBA00022723"/>
    </source>
</evidence>
<dbReference type="GO" id="GO:0061630">
    <property type="term" value="F:ubiquitin protein ligase activity"/>
    <property type="evidence" value="ECO:0007669"/>
    <property type="project" value="UniProtKB-EC"/>
</dbReference>
<dbReference type="GO" id="GO:0006511">
    <property type="term" value="P:ubiquitin-dependent protein catabolic process"/>
    <property type="evidence" value="ECO:0007669"/>
    <property type="project" value="TreeGrafter"/>
</dbReference>
<dbReference type="AlphaFoldDB" id="A0AAW0NF10"/>
<dbReference type="GO" id="GO:0016605">
    <property type="term" value="C:PML body"/>
    <property type="evidence" value="ECO:0007669"/>
    <property type="project" value="UniProtKB-SubCell"/>
</dbReference>
<dbReference type="FunFam" id="3.30.40.140:FF:000001">
    <property type="entry name" value="E3 ubiquitin-protein ligase CHFR isoform X1"/>
    <property type="match status" value="1"/>
</dbReference>
<proteinExistence type="inferred from homology"/>
<dbReference type="InterPro" id="IPR013083">
    <property type="entry name" value="Znf_RING/FYVE/PHD"/>
</dbReference>
<dbReference type="InterPro" id="IPR040909">
    <property type="entry name" value="CHFR_Znf-CRD"/>
</dbReference>
<dbReference type="PANTHER" id="PTHR16079:SF4">
    <property type="entry name" value="E3 UBIQUITIN-PROTEIN LIGASE CHFR"/>
    <property type="match status" value="1"/>
</dbReference>
<keyword evidence="23" id="KW-1185">Reference proteome</keyword>
<feature type="compositionally biased region" description="Polar residues" evidence="19">
    <location>
        <begin position="624"/>
        <end position="637"/>
    </location>
</feature>
<keyword evidence="8" id="KW-0808">Transferase</keyword>
<dbReference type="InterPro" id="IPR001841">
    <property type="entry name" value="Znf_RING"/>
</dbReference>
<evidence type="ECO:0000256" key="15">
    <source>
        <dbReference type="ARBA" id="ARBA00023306"/>
    </source>
</evidence>
<feature type="compositionally biased region" description="Basic and acidic residues" evidence="19">
    <location>
        <begin position="515"/>
        <end position="533"/>
    </location>
</feature>
<dbReference type="SUPFAM" id="SSF49879">
    <property type="entry name" value="SMAD/FHA domain"/>
    <property type="match status" value="1"/>
</dbReference>
<dbReference type="PANTHER" id="PTHR16079">
    <property type="entry name" value="UBIQUITIN LIGASE PROTEIN CHFR"/>
    <property type="match status" value="1"/>
</dbReference>
<dbReference type="GO" id="GO:0008270">
    <property type="term" value="F:zinc ion binding"/>
    <property type="evidence" value="ECO:0007669"/>
    <property type="project" value="UniProtKB-KW"/>
</dbReference>